<organism evidence="2 3">
    <name type="scientific">Silvanigrella aquatica</name>
    <dbReference type="NCBI Taxonomy" id="1915309"/>
    <lineage>
        <taxon>Bacteria</taxon>
        <taxon>Pseudomonadati</taxon>
        <taxon>Bdellovibrionota</taxon>
        <taxon>Oligoflexia</taxon>
        <taxon>Silvanigrellales</taxon>
        <taxon>Silvanigrellaceae</taxon>
        <taxon>Silvanigrella</taxon>
    </lineage>
</organism>
<reference evidence="2 3" key="1">
    <citation type="submission" date="2016-10" db="EMBL/GenBank/DDBJ databases">
        <title>Silvanigrella aquatica sp. nov., isolated from a freshwater lake located in the Black Forest, Germany, description of Silvanigrellaceae fam. nov., Silvanigrellales ord. nov., reclassification of the order Bdellovibrionales in the class Oligoflexia, reclassification of the families Bacteriovoracaceae and Halobacteriovoraceae in the new order Bacteriovoracales ord. nov., and reclassification of the family Pseudobacteriovoracaceae in the order Oligoflexiales.</title>
        <authorList>
            <person name="Hahn M.W."/>
            <person name="Schmidt J."/>
            <person name="Koll U."/>
            <person name="Rohde M."/>
            <person name="Verbag S."/>
            <person name="Pitt A."/>
            <person name="Nakai R."/>
            <person name="Naganuma T."/>
            <person name="Lang E."/>
        </authorList>
    </citation>
    <scope>NUCLEOTIDE SEQUENCE [LARGE SCALE GENOMIC DNA]</scope>
    <source>
        <strain evidence="2 3">MWH-Nonnen-W8red</strain>
    </source>
</reference>
<accession>A0A1L4D3S0</accession>
<dbReference type="OrthoDB" id="9967615at2"/>
<gene>
    <name evidence="2" type="ORF">AXG55_13305</name>
</gene>
<evidence type="ECO:0000256" key="1">
    <source>
        <dbReference type="SAM" id="SignalP"/>
    </source>
</evidence>
<sequence length="347" mass="40383">MKFLKKFIIINLALFCNNSFGQSTYQISVPESNEYVSFSIERNNYISFISFPKNLKGNLNIINTSSINFYPGGVNNSNCSSIENKAKNAMNYSFPETIRSTQRDLVRKFGTTILNVNSGVYYNINAFRKRVLDKAAEIMHTDISKFDLDNSFQIEKVTYEIEYNKNAITNIIDNKEELKPQTDKLINQILFNTGSENIELYANDLICDLYSGNAKLKMKFSGSFGKQNIISYLLQKNEIGFVYQNMLNHYNEYYENSLNNSKNKNLILSSLFLKYSLEKILKRDIDDKNFINIFEQIINQETGKLILNLDSETLYKKMEIHDNKPYYYTSDVIFDYKSRSLKVVSYE</sequence>
<keyword evidence="1" id="KW-0732">Signal</keyword>
<feature type="chain" id="PRO_5012656658" evidence="1">
    <location>
        <begin position="22"/>
        <end position="347"/>
    </location>
</feature>
<dbReference type="STRING" id="1915309.AXG55_13305"/>
<evidence type="ECO:0000313" key="2">
    <source>
        <dbReference type="EMBL" id="APJ04822.1"/>
    </source>
</evidence>
<protein>
    <submittedName>
        <fullName evidence="2">Uncharacterized protein</fullName>
    </submittedName>
</protein>
<name>A0A1L4D3S0_9BACT</name>
<dbReference type="RefSeq" id="WP_148698578.1">
    <property type="nucleotide sequence ID" value="NZ_CP017834.1"/>
</dbReference>
<evidence type="ECO:0000313" key="3">
    <source>
        <dbReference type="Proteomes" id="UP000184731"/>
    </source>
</evidence>
<dbReference type="EMBL" id="CP017834">
    <property type="protein sequence ID" value="APJ04822.1"/>
    <property type="molecule type" value="Genomic_DNA"/>
</dbReference>
<proteinExistence type="predicted"/>
<dbReference type="AlphaFoldDB" id="A0A1L4D3S0"/>
<keyword evidence="3" id="KW-1185">Reference proteome</keyword>
<dbReference type="Proteomes" id="UP000184731">
    <property type="component" value="Chromosome"/>
</dbReference>
<feature type="signal peptide" evidence="1">
    <location>
        <begin position="1"/>
        <end position="21"/>
    </location>
</feature>
<dbReference type="KEGG" id="saqi:AXG55_13305"/>